<feature type="compositionally biased region" description="Basic and acidic residues" evidence="1">
    <location>
        <begin position="66"/>
        <end position="92"/>
    </location>
</feature>
<evidence type="ECO:0000256" key="1">
    <source>
        <dbReference type="SAM" id="MobiDB-lite"/>
    </source>
</evidence>
<feature type="region of interest" description="Disordered" evidence="1">
    <location>
        <begin position="1"/>
        <end position="111"/>
    </location>
</feature>
<evidence type="ECO:0000313" key="4">
    <source>
        <dbReference type="Proteomes" id="UP001146793"/>
    </source>
</evidence>
<reference evidence="3" key="1">
    <citation type="submission" date="2022-08" db="EMBL/GenBank/DDBJ databases">
        <title>Novel sulphate-reducing endosymbionts in the free-living metamonad Anaeramoeba.</title>
        <authorList>
            <person name="Jerlstrom-Hultqvist J."/>
            <person name="Cepicka I."/>
            <person name="Gallot-Lavallee L."/>
            <person name="Salas-Leiva D."/>
            <person name="Curtis B.A."/>
            <person name="Zahonova K."/>
            <person name="Pipaliya S."/>
            <person name="Dacks J."/>
            <person name="Roger A.J."/>
        </authorList>
    </citation>
    <scope>NUCLEOTIDE SEQUENCE</scope>
    <source>
        <strain evidence="3">Busselton2</strain>
    </source>
</reference>
<keyword evidence="2" id="KW-1133">Transmembrane helix</keyword>
<evidence type="ECO:0000256" key="2">
    <source>
        <dbReference type="SAM" id="Phobius"/>
    </source>
</evidence>
<dbReference type="AlphaFoldDB" id="A0AAV7ZYQ6"/>
<dbReference type="Pfam" id="PF10151">
    <property type="entry name" value="TMEM214"/>
    <property type="match status" value="1"/>
</dbReference>
<feature type="compositionally biased region" description="Low complexity" evidence="1">
    <location>
        <begin position="42"/>
        <end position="55"/>
    </location>
</feature>
<dbReference type="InterPro" id="IPR019308">
    <property type="entry name" value="TMEM214"/>
</dbReference>
<sequence length="560" mass="66781">MSNRENGWQVRKGKRSIKVRLDKNQKKNILNKKLKQPKQKQSKASQNNSQNQNKINVKKKSLAQNIEKEKEKEKPKGKRKEKDQKVMEEKEKTRKKKIQTPKTTKKKSQNNPLDSIFYQSFLKLNPNNNKSNTKAILGTLGKLFPNGPDVQAYMKTFQSYIEFPFNYIKKEQSVKIFEFLKSLSKTELSTYLLSLITEDFALGLWIEEYYPLISDQECTEERGHMIFDFLESLFLYKTNFKKLRSTPEVMIKPHIFQEYLLLYCSLIENHFKFQEREGKQENGINNKKKKEQNEKMDTIKNKKVDQKLDKKKKENVNKKKIQNEIQKNQKNKNKKGNQISINNEIIVEDEIEDVKERGKEREQENKRERVEKKIKLSKFFTEKIIYRIEKTIGLIEELSIFFDPTSTPHLYFLDLLYLVTFDNPWLRKKINKYLVESLVNDPTCFLVWGKNYSNYISQTNNLILFLLMNWESLKKQPNLELIKSNIEIFRNINSKMFHKINSPQIFNEEIGIVQELEIQVCEKTFSEFQSRIRKRKKANHLLLFILLLIVLVFLLILIFK</sequence>
<feature type="transmembrane region" description="Helical" evidence="2">
    <location>
        <begin position="541"/>
        <end position="559"/>
    </location>
</feature>
<evidence type="ECO:0000313" key="3">
    <source>
        <dbReference type="EMBL" id="KAJ3446465.1"/>
    </source>
</evidence>
<comment type="caution">
    <text evidence="3">The sequence shown here is derived from an EMBL/GenBank/DDBJ whole genome shotgun (WGS) entry which is preliminary data.</text>
</comment>
<organism evidence="3 4">
    <name type="scientific">Anaeramoeba flamelloides</name>
    <dbReference type="NCBI Taxonomy" id="1746091"/>
    <lineage>
        <taxon>Eukaryota</taxon>
        <taxon>Metamonada</taxon>
        <taxon>Anaeramoebidae</taxon>
        <taxon>Anaeramoeba</taxon>
    </lineage>
</organism>
<name>A0AAV7ZYQ6_9EUKA</name>
<proteinExistence type="predicted"/>
<protein>
    <submittedName>
        <fullName evidence="3">Transmembrane protein</fullName>
    </submittedName>
</protein>
<feature type="compositionally biased region" description="Basic residues" evidence="1">
    <location>
        <begin position="93"/>
        <end position="108"/>
    </location>
</feature>
<dbReference type="EMBL" id="JANTQA010000020">
    <property type="protein sequence ID" value="KAJ3446465.1"/>
    <property type="molecule type" value="Genomic_DNA"/>
</dbReference>
<feature type="region of interest" description="Disordered" evidence="1">
    <location>
        <begin position="277"/>
        <end position="338"/>
    </location>
</feature>
<keyword evidence="2 3" id="KW-0812">Transmembrane</keyword>
<accession>A0AAV7ZYQ6</accession>
<gene>
    <name evidence="3" type="ORF">M0812_08274</name>
</gene>
<feature type="compositionally biased region" description="Basic residues" evidence="1">
    <location>
        <begin position="29"/>
        <end position="41"/>
    </location>
</feature>
<feature type="compositionally biased region" description="Basic and acidic residues" evidence="1">
    <location>
        <begin position="291"/>
        <end position="317"/>
    </location>
</feature>
<dbReference type="Proteomes" id="UP001146793">
    <property type="component" value="Unassembled WGS sequence"/>
</dbReference>
<keyword evidence="2" id="KW-0472">Membrane</keyword>